<dbReference type="EMBL" id="VSSQ01000017">
    <property type="protein sequence ID" value="MPL62246.1"/>
    <property type="molecule type" value="Genomic_DNA"/>
</dbReference>
<name>A0A644T5N1_9ZZZZ</name>
<dbReference type="SUPFAM" id="SSF56601">
    <property type="entry name" value="beta-lactamase/transpeptidase-like"/>
    <property type="match status" value="1"/>
</dbReference>
<sequence>MKQKGDLIKYKSLRNLGIITMIASIFFIVSLETVPRLLSKSPLDINKYSNLINKSKREIFDQKIVEVNERHKAEKIQKKSLPENIVAKSYVVYDVRNDEILYSKNPNTVLPLASLTKVVTAATAINLKNADTRITVKSDLMREDEKLDYGMVEGQIWKLSDLLKYGLAISSNSSMDIIASTIEKTNYSFVSKMNDYVKSLGFKNFRFNSASGLDYGEVLGGVGTAEEYAKFFAKSYEFIPEIMSYTTNSRVDIRSDYLNLLQIPNTNIYASQSVGLLASKTGFTDLAGGNLAIMFDYDINRPIVIVVLGSTLEDRFEDVNKLYKTVVDSRK</sequence>
<keyword evidence="7" id="KW-0812">Transmembrane</keyword>
<protein>
    <recommendedName>
        <fullName evidence="8">Peptidase S11 D-alanyl-D-alanine carboxypeptidase A N-terminal domain-containing protein</fullName>
    </recommendedName>
</protein>
<dbReference type="InterPro" id="IPR018044">
    <property type="entry name" value="Peptidase_S11"/>
</dbReference>
<evidence type="ECO:0000256" key="2">
    <source>
        <dbReference type="ARBA" id="ARBA00022729"/>
    </source>
</evidence>
<comment type="caution">
    <text evidence="9">The sequence shown here is derived from an EMBL/GenBank/DDBJ whole genome shotgun (WGS) entry which is preliminary data.</text>
</comment>
<evidence type="ECO:0000256" key="4">
    <source>
        <dbReference type="ARBA" id="ARBA00022960"/>
    </source>
</evidence>
<keyword evidence="2" id="KW-0732">Signal</keyword>
<dbReference type="AlphaFoldDB" id="A0A644T5N1"/>
<dbReference type="GO" id="GO:0008360">
    <property type="term" value="P:regulation of cell shape"/>
    <property type="evidence" value="ECO:0007669"/>
    <property type="project" value="UniProtKB-KW"/>
</dbReference>
<dbReference type="Pfam" id="PF00768">
    <property type="entry name" value="Peptidase_S11"/>
    <property type="match status" value="1"/>
</dbReference>
<dbReference type="GO" id="GO:0071555">
    <property type="term" value="P:cell wall organization"/>
    <property type="evidence" value="ECO:0007669"/>
    <property type="project" value="UniProtKB-KW"/>
</dbReference>
<dbReference type="GO" id="GO:0009252">
    <property type="term" value="P:peptidoglycan biosynthetic process"/>
    <property type="evidence" value="ECO:0007669"/>
    <property type="project" value="UniProtKB-KW"/>
</dbReference>
<feature type="transmembrane region" description="Helical" evidence="7">
    <location>
        <begin position="12"/>
        <end position="31"/>
    </location>
</feature>
<evidence type="ECO:0000256" key="1">
    <source>
        <dbReference type="ARBA" id="ARBA00007164"/>
    </source>
</evidence>
<gene>
    <name evidence="9" type="ORF">SDC9_07857</name>
</gene>
<evidence type="ECO:0000259" key="8">
    <source>
        <dbReference type="Pfam" id="PF00768"/>
    </source>
</evidence>
<dbReference type="InterPro" id="IPR012338">
    <property type="entry name" value="Beta-lactam/transpept-like"/>
</dbReference>
<proteinExistence type="inferred from homology"/>
<dbReference type="GO" id="GO:0006508">
    <property type="term" value="P:proteolysis"/>
    <property type="evidence" value="ECO:0007669"/>
    <property type="project" value="InterPro"/>
</dbReference>
<keyword evidence="3" id="KW-0378">Hydrolase</keyword>
<keyword evidence="7" id="KW-0472">Membrane</keyword>
<reference evidence="9" key="1">
    <citation type="submission" date="2019-08" db="EMBL/GenBank/DDBJ databases">
        <authorList>
            <person name="Kucharzyk K."/>
            <person name="Murdoch R.W."/>
            <person name="Higgins S."/>
            <person name="Loffler F."/>
        </authorList>
    </citation>
    <scope>NUCLEOTIDE SEQUENCE</scope>
</reference>
<dbReference type="GO" id="GO:0009002">
    <property type="term" value="F:serine-type D-Ala-D-Ala carboxypeptidase activity"/>
    <property type="evidence" value="ECO:0007669"/>
    <property type="project" value="InterPro"/>
</dbReference>
<evidence type="ECO:0000256" key="3">
    <source>
        <dbReference type="ARBA" id="ARBA00022801"/>
    </source>
</evidence>
<feature type="domain" description="Peptidase S11 D-alanyl-D-alanine carboxypeptidase A N-terminal" evidence="8">
    <location>
        <begin position="82"/>
        <end position="310"/>
    </location>
</feature>
<dbReference type="InterPro" id="IPR001967">
    <property type="entry name" value="Peptidase_S11_N"/>
</dbReference>
<keyword evidence="6" id="KW-0961">Cell wall biogenesis/degradation</keyword>
<keyword evidence="7" id="KW-1133">Transmembrane helix</keyword>
<evidence type="ECO:0000256" key="7">
    <source>
        <dbReference type="SAM" id="Phobius"/>
    </source>
</evidence>
<comment type="similarity">
    <text evidence="1">Belongs to the peptidase S11 family.</text>
</comment>
<evidence type="ECO:0000256" key="5">
    <source>
        <dbReference type="ARBA" id="ARBA00022984"/>
    </source>
</evidence>
<dbReference type="PRINTS" id="PR00725">
    <property type="entry name" value="DADACBPTASE1"/>
</dbReference>
<keyword evidence="5" id="KW-0573">Peptidoglycan synthesis</keyword>
<evidence type="ECO:0000256" key="6">
    <source>
        <dbReference type="ARBA" id="ARBA00023316"/>
    </source>
</evidence>
<keyword evidence="4" id="KW-0133">Cell shape</keyword>
<dbReference type="Gene3D" id="3.40.710.10">
    <property type="entry name" value="DD-peptidase/beta-lactamase superfamily"/>
    <property type="match status" value="1"/>
</dbReference>
<evidence type="ECO:0000313" key="9">
    <source>
        <dbReference type="EMBL" id="MPL62246.1"/>
    </source>
</evidence>
<organism evidence="9">
    <name type="scientific">bioreactor metagenome</name>
    <dbReference type="NCBI Taxonomy" id="1076179"/>
    <lineage>
        <taxon>unclassified sequences</taxon>
        <taxon>metagenomes</taxon>
        <taxon>ecological metagenomes</taxon>
    </lineage>
</organism>
<accession>A0A644T5N1</accession>